<gene>
    <name evidence="1" type="ORF">BEMITA_LOCUS6501</name>
</gene>
<dbReference type="PANTHER" id="PTHR31511:SF12">
    <property type="entry name" value="RHO TERMINATION FACTOR N-TERMINAL DOMAIN-CONTAINING PROTEIN"/>
    <property type="match status" value="1"/>
</dbReference>
<evidence type="ECO:0008006" key="3">
    <source>
        <dbReference type="Google" id="ProtNLM"/>
    </source>
</evidence>
<dbReference type="PANTHER" id="PTHR31511">
    <property type="entry name" value="PROTEIN CBG23764"/>
    <property type="match status" value="1"/>
</dbReference>
<dbReference type="InterPro" id="IPR043502">
    <property type="entry name" value="DNA/RNA_pol_sf"/>
</dbReference>
<dbReference type="Proteomes" id="UP001152759">
    <property type="component" value="Chromosome 3"/>
</dbReference>
<dbReference type="SUPFAM" id="SSF53098">
    <property type="entry name" value="Ribonuclease H-like"/>
    <property type="match status" value="1"/>
</dbReference>
<dbReference type="GO" id="GO:0042575">
    <property type="term" value="C:DNA polymerase complex"/>
    <property type="evidence" value="ECO:0007669"/>
    <property type="project" value="UniProtKB-ARBA"/>
</dbReference>
<evidence type="ECO:0000313" key="1">
    <source>
        <dbReference type="EMBL" id="CAH0387496.1"/>
    </source>
</evidence>
<dbReference type="InterPro" id="IPR012337">
    <property type="entry name" value="RNaseH-like_sf"/>
</dbReference>
<proteinExistence type="predicted"/>
<dbReference type="SUPFAM" id="SSF56672">
    <property type="entry name" value="DNA/RNA polymerases"/>
    <property type="match status" value="1"/>
</dbReference>
<dbReference type="AlphaFoldDB" id="A0A9P0AC66"/>
<reference evidence="1" key="1">
    <citation type="submission" date="2021-12" db="EMBL/GenBank/DDBJ databases">
        <authorList>
            <person name="King R."/>
        </authorList>
    </citation>
    <scope>NUCLEOTIDE SEQUENCE</scope>
</reference>
<dbReference type="GO" id="GO:0071897">
    <property type="term" value="P:DNA biosynthetic process"/>
    <property type="evidence" value="ECO:0007669"/>
    <property type="project" value="UniProtKB-ARBA"/>
</dbReference>
<dbReference type="EMBL" id="OU963864">
    <property type="protein sequence ID" value="CAH0387496.1"/>
    <property type="molecule type" value="Genomic_DNA"/>
</dbReference>
<dbReference type="GO" id="GO:0003676">
    <property type="term" value="F:nucleic acid binding"/>
    <property type="evidence" value="ECO:0007669"/>
    <property type="project" value="InterPro"/>
</dbReference>
<dbReference type="GO" id="GO:0000166">
    <property type="term" value="F:nucleotide binding"/>
    <property type="evidence" value="ECO:0007669"/>
    <property type="project" value="InterPro"/>
</dbReference>
<accession>A0A9P0AC66</accession>
<organism evidence="1 2">
    <name type="scientific">Bemisia tabaci</name>
    <name type="common">Sweetpotato whitefly</name>
    <name type="synonym">Aleurodes tabaci</name>
    <dbReference type="NCBI Taxonomy" id="7038"/>
    <lineage>
        <taxon>Eukaryota</taxon>
        <taxon>Metazoa</taxon>
        <taxon>Ecdysozoa</taxon>
        <taxon>Arthropoda</taxon>
        <taxon>Hexapoda</taxon>
        <taxon>Insecta</taxon>
        <taxon>Pterygota</taxon>
        <taxon>Neoptera</taxon>
        <taxon>Paraneoptera</taxon>
        <taxon>Hemiptera</taxon>
        <taxon>Sternorrhyncha</taxon>
        <taxon>Aleyrodoidea</taxon>
        <taxon>Aleyrodidae</taxon>
        <taxon>Aleyrodinae</taxon>
        <taxon>Bemisia</taxon>
    </lineage>
</organism>
<evidence type="ECO:0000313" key="2">
    <source>
        <dbReference type="Proteomes" id="UP001152759"/>
    </source>
</evidence>
<name>A0A9P0AC66_BEMTA</name>
<dbReference type="PROSITE" id="PS00116">
    <property type="entry name" value="DNA_POLYMERASE_B"/>
    <property type="match status" value="1"/>
</dbReference>
<protein>
    <recommendedName>
        <fullName evidence="3">DNA-directed DNA polymerase</fullName>
    </recommendedName>
</protein>
<keyword evidence="2" id="KW-1185">Reference proteome</keyword>
<sequence length="825" mass="96584">MLLPISEKRGNRTQLLQRHEPSAFCMYVVSEYEPNRRPYTYIGKNASKICIEKIKEEIERTEDLYSVNNPIRISPEAKKKLLEEAKNCYICEKPLLEDKVLDHDHFKPSFSYAKQEGYNIRGVSHSQCNFQYTRPKFVPIFIHNLGPYDAHPLILELGDSPGLLKVIPTSEENYISIMKQHGKLQFRFVDSYRFLPAPLNKLISLLPPEKFYHTKRHFPQDVFDLLMRKGVYPYDYFDGWDKYEETQLPSKEQFYNSLNGEDISSEDYKHACDVWNRLKCKTLADFTLYYVKLDTLQLCDVFQSTREIFHTTYGLDPAWCLTLPAYSLQTMLYQTRINIELLTDINMQYLVLEGIRGGYACINKKFSAARNKYVGFPPKKGCKVKHLIFWDANNLYGKSLTYPLPLDGFRYLTENELVNFDVMKTTDNDLKGYLLQVDLEYNRNLHDEHSCFPFCFENRVPPNGKTNKLIGTLYDKDHYVIHIKALRQAMEFGLTLKKIHRAIEFNQAPFIREYVLMNTKLRKHAKSDFESGIYKYINCSIFGKTLEAAHKRKNIEVVSNRSRFQKLVSDPFFESATIFDKNLAAIHKFKKIVKYDRPNIIGQAVLDISKSIIYDFVYRVLKPLYGNSIKILATDTDSICAEITNHDIYEDMFYLDKHFDTSDYPKDHPLFSTKNTKVLGLMKDEFNSTPIQLFAGCRTKAYAIQTPISEKKKLKGIKRKLVKDGISVDNYLECIFQRKDFFHKQKTIVSKKHKLYTVETTKKSLSCEDDKRFQLIDGISSLPYGHYSITTHQTHLKRLHEELVMKRKRVPSFDEHNLIKIPRTD</sequence>
<dbReference type="InterPro" id="IPR017964">
    <property type="entry name" value="DNA-dir_DNA_pol_B_CS"/>
</dbReference>